<dbReference type="InterPro" id="IPR050965">
    <property type="entry name" value="UPF0336/Enoyl-CoA_hydratase"/>
</dbReference>
<comment type="similarity">
    <text evidence="1">Belongs to the enoyl-CoA hydratase/isomerase family.</text>
</comment>
<dbReference type="InterPro" id="IPR002539">
    <property type="entry name" value="MaoC-like_dom"/>
</dbReference>
<keyword evidence="4" id="KW-1185">Reference proteome</keyword>
<dbReference type="InterPro" id="IPR029069">
    <property type="entry name" value="HotDog_dom_sf"/>
</dbReference>
<dbReference type="CDD" id="cd03449">
    <property type="entry name" value="R_hydratase"/>
    <property type="match status" value="1"/>
</dbReference>
<protein>
    <submittedName>
        <fullName evidence="3">Acyl dehydratase</fullName>
    </submittedName>
</protein>
<comment type="caution">
    <text evidence="3">The sequence shown here is derived from an EMBL/GenBank/DDBJ whole genome shotgun (WGS) entry which is preliminary data.</text>
</comment>
<dbReference type="RefSeq" id="WP_183646672.1">
    <property type="nucleotide sequence ID" value="NZ_JACHWU010000001.1"/>
</dbReference>
<dbReference type="SUPFAM" id="SSF54637">
    <property type="entry name" value="Thioesterase/thiol ester dehydrase-isomerase"/>
    <property type="match status" value="1"/>
</dbReference>
<dbReference type="PANTHER" id="PTHR43437">
    <property type="entry name" value="HYDROXYACYL-THIOESTER DEHYDRATASE TYPE 2, MITOCHONDRIAL-RELATED"/>
    <property type="match status" value="1"/>
</dbReference>
<gene>
    <name evidence="3" type="ORF">FHS23_000357</name>
</gene>
<evidence type="ECO:0000313" key="4">
    <source>
        <dbReference type="Proteomes" id="UP000550714"/>
    </source>
</evidence>
<dbReference type="Proteomes" id="UP000550714">
    <property type="component" value="Unassembled WGS sequence"/>
</dbReference>
<dbReference type="GO" id="GO:0006633">
    <property type="term" value="P:fatty acid biosynthetic process"/>
    <property type="evidence" value="ECO:0007669"/>
    <property type="project" value="TreeGrafter"/>
</dbReference>
<evidence type="ECO:0000259" key="2">
    <source>
        <dbReference type="Pfam" id="PF01575"/>
    </source>
</evidence>
<proteinExistence type="inferred from homology"/>
<feature type="domain" description="MaoC-like" evidence="2">
    <location>
        <begin position="16"/>
        <end position="120"/>
    </location>
</feature>
<dbReference type="EMBL" id="JACHWU010000001">
    <property type="protein sequence ID" value="MBB3049362.1"/>
    <property type="molecule type" value="Genomic_DNA"/>
</dbReference>
<reference evidence="3 4" key="1">
    <citation type="submission" date="2020-08" db="EMBL/GenBank/DDBJ databases">
        <title>Genomic Encyclopedia of Type Strains, Phase III (KMG-III): the genomes of soil and plant-associated and newly described type strains.</title>
        <authorList>
            <person name="Whitman W."/>
        </authorList>
    </citation>
    <scope>NUCLEOTIDE SEQUENCE [LARGE SCALE GENOMIC DNA]</scope>
    <source>
        <strain evidence="3 4">CECT 8577</strain>
    </source>
</reference>
<dbReference type="Pfam" id="PF01575">
    <property type="entry name" value="MaoC_dehydratas"/>
    <property type="match status" value="1"/>
</dbReference>
<evidence type="ECO:0000256" key="1">
    <source>
        <dbReference type="ARBA" id="ARBA00005254"/>
    </source>
</evidence>
<dbReference type="PANTHER" id="PTHR43437:SF3">
    <property type="entry name" value="HYDROXYACYL-THIOESTER DEHYDRATASE TYPE 2, MITOCHONDRIAL"/>
    <property type="match status" value="1"/>
</dbReference>
<dbReference type="GO" id="GO:0019171">
    <property type="term" value="F:(3R)-hydroxyacyl-[acyl-carrier-protein] dehydratase activity"/>
    <property type="evidence" value="ECO:0007669"/>
    <property type="project" value="TreeGrafter"/>
</dbReference>
<dbReference type="Gene3D" id="3.10.129.10">
    <property type="entry name" value="Hotdog Thioesterase"/>
    <property type="match status" value="1"/>
</dbReference>
<accession>A0A839RW78</accession>
<evidence type="ECO:0000313" key="3">
    <source>
        <dbReference type="EMBL" id="MBB3049362.1"/>
    </source>
</evidence>
<name>A0A839RW78_9PSEU</name>
<organism evidence="3 4">
    <name type="scientific">Prauserella isguenensis</name>
    <dbReference type="NCBI Taxonomy" id="1470180"/>
    <lineage>
        <taxon>Bacteria</taxon>
        <taxon>Bacillati</taxon>
        <taxon>Actinomycetota</taxon>
        <taxon>Actinomycetes</taxon>
        <taxon>Pseudonocardiales</taxon>
        <taxon>Pseudonocardiaceae</taxon>
        <taxon>Prauserella</taxon>
    </lineage>
</organism>
<dbReference type="AlphaFoldDB" id="A0A839RW78"/>
<sequence length="149" mass="15692">MSAVWPNGKPEVGAAAELSRQVGPDDILRFTELSGDRNPLHYDEAAAASSRFGEIVVQGGVTSAILNAVIAEKLPGPGTVFLNVSWNFTAPVRPGDTITGRVEVTEVRDDKPITKLATRVTRDDGTTALDGTAVCWTAEMPGRRSGGTA</sequence>